<protein>
    <recommendedName>
        <fullName evidence="2">FAD/NAD(P)-binding domain-containing protein</fullName>
    </recommendedName>
</protein>
<evidence type="ECO:0000313" key="1">
    <source>
        <dbReference type="EMBL" id="GAG08616.1"/>
    </source>
</evidence>
<dbReference type="EMBL" id="BARS01025824">
    <property type="protein sequence ID" value="GAG08616.1"/>
    <property type="molecule type" value="Genomic_DNA"/>
</dbReference>
<accession>X0W7I2</accession>
<dbReference type="Gene3D" id="3.50.50.60">
    <property type="entry name" value="FAD/NAD(P)-binding domain"/>
    <property type="match status" value="1"/>
</dbReference>
<organism evidence="1">
    <name type="scientific">marine sediment metagenome</name>
    <dbReference type="NCBI Taxonomy" id="412755"/>
    <lineage>
        <taxon>unclassified sequences</taxon>
        <taxon>metagenomes</taxon>
        <taxon>ecological metagenomes</taxon>
    </lineage>
</organism>
<dbReference type="AlphaFoldDB" id="X0W7I2"/>
<name>X0W7I2_9ZZZZ</name>
<feature type="non-terminal residue" evidence="1">
    <location>
        <position position="1"/>
    </location>
</feature>
<proteinExistence type="predicted"/>
<gene>
    <name evidence="1" type="ORF">S01H1_40764</name>
</gene>
<comment type="caution">
    <text evidence="1">The sequence shown here is derived from an EMBL/GenBank/DDBJ whole genome shotgun (WGS) entry which is preliminary data.</text>
</comment>
<reference evidence="1" key="1">
    <citation type="journal article" date="2014" name="Front. Microbiol.">
        <title>High frequency of phylogenetically diverse reductive dehalogenase-homologous genes in deep subseafloor sedimentary metagenomes.</title>
        <authorList>
            <person name="Kawai M."/>
            <person name="Futagami T."/>
            <person name="Toyoda A."/>
            <person name="Takaki Y."/>
            <person name="Nishi S."/>
            <person name="Hori S."/>
            <person name="Arai W."/>
            <person name="Tsubouchi T."/>
            <person name="Morono Y."/>
            <person name="Uchiyama I."/>
            <person name="Ito T."/>
            <person name="Fujiyama A."/>
            <person name="Inagaki F."/>
            <person name="Takami H."/>
        </authorList>
    </citation>
    <scope>NUCLEOTIDE SEQUENCE</scope>
    <source>
        <strain evidence="1">Expedition CK06-06</strain>
    </source>
</reference>
<dbReference type="InterPro" id="IPR036188">
    <property type="entry name" value="FAD/NAD-bd_sf"/>
</dbReference>
<sequence>EKMKETKTNMIRAGDIEVTRQGNGIAVMYNNGNGKKNSLPVDMVILAPAIEPREDTSKLAKALDISLDEYGFLKEENQDVSSVVTSKPGVFIAGCVQGAKNIQDSVSQACAAVGKILSSSK</sequence>
<evidence type="ECO:0008006" key="2">
    <source>
        <dbReference type="Google" id="ProtNLM"/>
    </source>
</evidence>
<dbReference type="SUPFAM" id="SSF51905">
    <property type="entry name" value="FAD/NAD(P)-binding domain"/>
    <property type="match status" value="1"/>
</dbReference>